<reference evidence="1 2" key="1">
    <citation type="journal article" date="2012" name="Eukaryot. Cell">
        <title>Draft genome sequence of Wickerhamomyces ciferrii NRRL Y-1031 F-60-10.</title>
        <authorList>
            <person name="Schneider J."/>
            <person name="Andrea H."/>
            <person name="Blom J."/>
            <person name="Jaenicke S."/>
            <person name="Ruckert C."/>
            <person name="Schorsch C."/>
            <person name="Szczepanowski R."/>
            <person name="Farwick M."/>
            <person name="Goesmann A."/>
            <person name="Puhler A."/>
            <person name="Schaffer S."/>
            <person name="Tauch A."/>
            <person name="Kohler T."/>
            <person name="Brinkrolf K."/>
        </authorList>
    </citation>
    <scope>NUCLEOTIDE SEQUENCE [LARGE SCALE GENOMIC DNA]</scope>
    <source>
        <strain evidence="2">ATCC 14091 / BCRC 22168 / CBS 111 / JCM 3599 / NBRC 0793 / NRRL Y-1031 F-60-10</strain>
    </source>
</reference>
<evidence type="ECO:0000313" key="2">
    <source>
        <dbReference type="Proteomes" id="UP000009328"/>
    </source>
</evidence>
<name>K0KES3_WICCF</name>
<dbReference type="AlphaFoldDB" id="K0KES3"/>
<protein>
    <submittedName>
        <fullName evidence="1">Uncharacterized protein</fullName>
    </submittedName>
</protein>
<dbReference type="HOGENOM" id="CLU_043708_0_0_1"/>
<comment type="caution">
    <text evidence="1">The sequence shown here is derived from an EMBL/GenBank/DDBJ whole genome shotgun (WGS) entry which is preliminary data.</text>
</comment>
<accession>K0KES3</accession>
<organism evidence="1 2">
    <name type="scientific">Wickerhamomyces ciferrii (strain ATCC 14091 / BCRC 22168 / CBS 111 / JCM 3599 / NBRC 0793 / NRRL Y-1031 F-60-10)</name>
    <name type="common">Yeast</name>
    <name type="synonym">Pichia ciferrii</name>
    <dbReference type="NCBI Taxonomy" id="1206466"/>
    <lineage>
        <taxon>Eukaryota</taxon>
        <taxon>Fungi</taxon>
        <taxon>Dikarya</taxon>
        <taxon>Ascomycota</taxon>
        <taxon>Saccharomycotina</taxon>
        <taxon>Saccharomycetes</taxon>
        <taxon>Phaffomycetales</taxon>
        <taxon>Wickerhamomycetaceae</taxon>
        <taxon>Wickerhamomyces</taxon>
    </lineage>
</organism>
<dbReference type="InParanoid" id="K0KES3"/>
<evidence type="ECO:0000313" key="1">
    <source>
        <dbReference type="EMBL" id="CCH40717.1"/>
    </source>
</evidence>
<gene>
    <name evidence="1" type="ORF">BN7_251</name>
</gene>
<sequence>MYIDSFDPKDRMTFSTRFMITKVRPISIIFWRMKVFFYHIRFWISSRVGWIGIIPRKINGSVLYKLKSKKASTIETTFPQDQTPSTNFGDIFPYEIWDRITDFQIADRCTLTRLNRAFYNEFSHKIYKDYSNIQILLVLSSTNKMKDNDACFLKYGPDFPHKWYDGYQIYLRNKESEKFEYEFLEVKTYRKYFEEATCALPKMIISPERVMFLLNTIMKRSGSLLKKQIKRMSIDISILTGYHDLFNCYDSPIKSQMDKVSQNPNLSILNIESPELYSLDVHDYFDGCRWENDGILTSWERFDVEAWKSSNMKFPGMVYFKELAHLSALFYSYRDSGRLKMFSVKDSGSFQDHNSMNNHSMYYEDIHDLTVFSFYDEIARFAAYQSYFIDIVKRQFKTKSETQNIITKVIDTVSCIREGDPDVSLFINGIEPVRSGIEHQNSKSTFGTLSTFKSQMTLLNRRRADN</sequence>
<dbReference type="Proteomes" id="UP000009328">
    <property type="component" value="Unassembled WGS sequence"/>
</dbReference>
<dbReference type="EMBL" id="CAIF01000003">
    <property type="protein sequence ID" value="CCH40717.1"/>
    <property type="molecule type" value="Genomic_DNA"/>
</dbReference>
<keyword evidence="2" id="KW-1185">Reference proteome</keyword>
<proteinExistence type="predicted"/>